<keyword evidence="2" id="KW-1185">Reference proteome</keyword>
<sequence length="177" mass="19531">MQLSSTARLSQDVVSDFPLLLMPANSTKLRFKYSLLVRQFAQTPEEYAYWEQLKATTENLGSLFDPAPTQLTGNVRCLTDESEPVIGYVGASTVTEKRIFISSSDLPPTNFLNGYSCLPPDTVLLRDVSAYFSSPAVLPVYGVYSPMGGLLLGYAGAPADCVDCRRRGTNKRPDFWQ</sequence>
<reference evidence="1" key="1">
    <citation type="submission" date="2022-04" db="EMBL/GenBank/DDBJ databases">
        <title>Hymenobacter sp. isolated from the air.</title>
        <authorList>
            <person name="Won M."/>
            <person name="Lee C.-M."/>
            <person name="Woen H.-Y."/>
            <person name="Kwon S.-W."/>
        </authorList>
    </citation>
    <scope>NUCLEOTIDE SEQUENCE</scope>
    <source>
        <strain evidence="1">5116S-3</strain>
    </source>
</reference>
<protein>
    <submittedName>
        <fullName evidence="1">DUF4249 domain-containing protein</fullName>
    </submittedName>
</protein>
<evidence type="ECO:0000313" key="2">
    <source>
        <dbReference type="Proteomes" id="UP000831796"/>
    </source>
</evidence>
<gene>
    <name evidence="1" type="ORF">MUN79_03805</name>
</gene>
<dbReference type="Proteomes" id="UP000831796">
    <property type="component" value="Chromosome"/>
</dbReference>
<dbReference type="EMBL" id="CP095046">
    <property type="protein sequence ID" value="UOQ74937.1"/>
    <property type="molecule type" value="Genomic_DNA"/>
</dbReference>
<evidence type="ECO:0000313" key="1">
    <source>
        <dbReference type="EMBL" id="UOQ74937.1"/>
    </source>
</evidence>
<dbReference type="AlphaFoldDB" id="A0A8T9QBR0"/>
<dbReference type="Pfam" id="PF14054">
    <property type="entry name" value="DUF4249"/>
    <property type="match status" value="1"/>
</dbReference>
<name>A0A8T9QBR0_9BACT</name>
<dbReference type="KEGG" id="hcu:MUN79_03805"/>
<accession>A0A8T9QBR0</accession>
<proteinExistence type="predicted"/>
<dbReference type="InterPro" id="IPR025345">
    <property type="entry name" value="DUF4249"/>
</dbReference>
<organism evidence="1 2">
    <name type="scientific">Hymenobacter cellulosilyticus</name>
    <dbReference type="NCBI Taxonomy" id="2932248"/>
    <lineage>
        <taxon>Bacteria</taxon>
        <taxon>Pseudomonadati</taxon>
        <taxon>Bacteroidota</taxon>
        <taxon>Cytophagia</taxon>
        <taxon>Cytophagales</taxon>
        <taxon>Hymenobacteraceae</taxon>
        <taxon>Hymenobacter</taxon>
    </lineage>
</organism>